<evidence type="ECO:0000313" key="2">
    <source>
        <dbReference type="EMBL" id="AGA69637.1"/>
    </source>
</evidence>
<accession>L0F8W4</accession>
<keyword evidence="1" id="KW-0472">Membrane</keyword>
<dbReference type="AlphaFoldDB" id="L0F8W4"/>
<proteinExistence type="predicted"/>
<dbReference type="KEGG" id="ddl:Desdi_2197"/>
<dbReference type="Proteomes" id="UP000010797">
    <property type="component" value="Chromosome"/>
</dbReference>
<protein>
    <submittedName>
        <fullName evidence="2">Uncharacterized protein</fullName>
    </submittedName>
</protein>
<evidence type="ECO:0000256" key="1">
    <source>
        <dbReference type="SAM" id="Phobius"/>
    </source>
</evidence>
<gene>
    <name evidence="2" type="ordered locus">Desdi_2197</name>
</gene>
<keyword evidence="3" id="KW-1185">Reference proteome</keyword>
<keyword evidence="1" id="KW-0812">Transmembrane</keyword>
<name>L0F8W4_DESDL</name>
<dbReference type="EMBL" id="CP003344">
    <property type="protein sequence ID" value="AGA69637.1"/>
    <property type="molecule type" value="Genomic_DNA"/>
</dbReference>
<organism evidence="2 3">
    <name type="scientific">Desulfitobacterium dichloroeliminans (strain LMG P-21439 / DCA1)</name>
    <dbReference type="NCBI Taxonomy" id="871963"/>
    <lineage>
        <taxon>Bacteria</taxon>
        <taxon>Bacillati</taxon>
        <taxon>Bacillota</taxon>
        <taxon>Clostridia</taxon>
        <taxon>Eubacteriales</taxon>
        <taxon>Desulfitobacteriaceae</taxon>
        <taxon>Desulfitobacterium</taxon>
    </lineage>
</organism>
<sequence>MSENPSLSPKSIAFLVGLCAISVAVSLGCVLFL</sequence>
<dbReference type="HOGENOM" id="CLU_220917_0_0_9"/>
<reference evidence="3" key="1">
    <citation type="submission" date="2012-02" db="EMBL/GenBank/DDBJ databases">
        <title>Complete sequence of Desulfitobacterium dichloroeliminans LMG P-21439.</title>
        <authorList>
            <person name="Lucas S."/>
            <person name="Han J."/>
            <person name="Lapidus A."/>
            <person name="Cheng J.-F."/>
            <person name="Goodwin L."/>
            <person name="Pitluck S."/>
            <person name="Peters L."/>
            <person name="Ovchinnikova G."/>
            <person name="Teshima H."/>
            <person name="Detter J.C."/>
            <person name="Han C."/>
            <person name="Tapia R."/>
            <person name="Land M."/>
            <person name="Hauser L."/>
            <person name="Kyrpides N."/>
            <person name="Ivanova N."/>
            <person name="Pagani I."/>
            <person name="Kruse T."/>
            <person name="de Vos W.M."/>
            <person name="Boon N."/>
            <person name="Smidt H."/>
            <person name="Woyke T."/>
        </authorList>
    </citation>
    <scope>NUCLEOTIDE SEQUENCE [LARGE SCALE GENOMIC DNA]</scope>
    <source>
        <strain evidence="3">LMG P-21439 / DCA1</strain>
    </source>
</reference>
<feature type="transmembrane region" description="Helical" evidence="1">
    <location>
        <begin position="12"/>
        <end position="32"/>
    </location>
</feature>
<evidence type="ECO:0000313" key="3">
    <source>
        <dbReference type="Proteomes" id="UP000010797"/>
    </source>
</evidence>
<keyword evidence="1" id="KW-1133">Transmembrane helix</keyword>